<dbReference type="PROSITE" id="PS52016">
    <property type="entry name" value="TONB_DEPENDENT_REC_3"/>
    <property type="match status" value="1"/>
</dbReference>
<proteinExistence type="inferred from homology"/>
<evidence type="ECO:0000256" key="6">
    <source>
        <dbReference type="ARBA" id="ARBA00023136"/>
    </source>
</evidence>
<dbReference type="Pfam" id="PF07715">
    <property type="entry name" value="Plug"/>
    <property type="match status" value="1"/>
</dbReference>
<dbReference type="PANTHER" id="PTHR30069">
    <property type="entry name" value="TONB-DEPENDENT OUTER MEMBRANE RECEPTOR"/>
    <property type="match status" value="1"/>
</dbReference>
<keyword evidence="5 9" id="KW-0798">TonB box</keyword>
<reference evidence="12 13" key="1">
    <citation type="submission" date="2020-02" db="EMBL/GenBank/DDBJ databases">
        <title>Genome sequencing for Kineobactrum sp. M2.</title>
        <authorList>
            <person name="Park S.-J."/>
        </authorList>
    </citation>
    <scope>NUCLEOTIDE SEQUENCE [LARGE SCALE GENOMIC DNA]</scope>
    <source>
        <strain evidence="12 13">M2</strain>
    </source>
</reference>
<evidence type="ECO:0000259" key="10">
    <source>
        <dbReference type="Pfam" id="PF00593"/>
    </source>
</evidence>
<comment type="similarity">
    <text evidence="8 9">Belongs to the TonB-dependent receptor family.</text>
</comment>
<dbReference type="InterPro" id="IPR039426">
    <property type="entry name" value="TonB-dep_rcpt-like"/>
</dbReference>
<dbReference type="InterPro" id="IPR036942">
    <property type="entry name" value="Beta-barrel_TonB_sf"/>
</dbReference>
<dbReference type="InterPro" id="IPR000531">
    <property type="entry name" value="Beta-barrel_TonB"/>
</dbReference>
<dbReference type="InterPro" id="IPR037066">
    <property type="entry name" value="Plug_dom_sf"/>
</dbReference>
<evidence type="ECO:0000313" key="13">
    <source>
        <dbReference type="Proteomes" id="UP000477680"/>
    </source>
</evidence>
<keyword evidence="13" id="KW-1185">Reference proteome</keyword>
<evidence type="ECO:0000313" key="12">
    <source>
        <dbReference type="EMBL" id="QIB64838.1"/>
    </source>
</evidence>
<dbReference type="Gene3D" id="2.170.130.10">
    <property type="entry name" value="TonB-dependent receptor, plug domain"/>
    <property type="match status" value="1"/>
</dbReference>
<sequence>MAPTALADLTLEQLVNIEVTSASRRAQPLLQAPTSLFVITSEDIRSYGARSIPQALRLAPNLQVARVSASEYAISSRGFNNSAGNKLLVLIDGRSVYSPLFSGVFWDVQDTVMEDIERIEVISGPGGTLWGTNAVNGIINVITRKASETQGLLVSGGAGTDESQLAIRQGGPLGDNGHFRLYGKYLDRDRTRSAAGGYRNDSWHQGQLGFRADWQAERDQYQVQGNVYDGSIGQPAPGVIVTGAPFALGRIGVSGANLSGRWDRKLGGSETLYLQAYYDRSRRRVPPTFAETLEILDLQFQHALRPSRDHAVAWGVEYRYAMDRLQNSEFVAFLPADKNLSWLSLYAQDEYSVTDEVRLTAGVRVERNDYTDYEFLPGLRAAWNPSQEHLWWSAVSRAARSPSRLDADTRIPGEPPFLLDGGPSVRSEIATVYEVGYRGQLRENLSYSATVFYADYDHLRSQEIAPSGTFLVFGNEAEGSTRGVEMWASYQATPNWRLTAGLSALDMDLKLKPGSTDPVGPQALGNDPDFQWNLRSTLDITATLELDVTMRRVGHLPAPRVEAYTAVDARLGWQPAANLEVSLIADNLLDERISEFTVITEQSELRRAIYCKLVLRLP</sequence>
<keyword evidence="12" id="KW-0675">Receptor</keyword>
<dbReference type="Gene3D" id="2.40.170.20">
    <property type="entry name" value="TonB-dependent receptor, beta-barrel domain"/>
    <property type="match status" value="1"/>
</dbReference>
<evidence type="ECO:0000256" key="4">
    <source>
        <dbReference type="ARBA" id="ARBA00022692"/>
    </source>
</evidence>
<feature type="domain" description="TonB-dependent receptor plug" evidence="11">
    <location>
        <begin position="30"/>
        <end position="138"/>
    </location>
</feature>
<keyword evidence="3 8" id="KW-1134">Transmembrane beta strand</keyword>
<dbReference type="RefSeq" id="WP_163494087.1">
    <property type="nucleotide sequence ID" value="NZ_CP048711.1"/>
</dbReference>
<keyword evidence="4 8" id="KW-0812">Transmembrane</keyword>
<evidence type="ECO:0000256" key="1">
    <source>
        <dbReference type="ARBA" id="ARBA00004571"/>
    </source>
</evidence>
<dbReference type="GO" id="GO:0015344">
    <property type="term" value="F:siderophore uptake transmembrane transporter activity"/>
    <property type="evidence" value="ECO:0007669"/>
    <property type="project" value="TreeGrafter"/>
</dbReference>
<evidence type="ECO:0000256" key="7">
    <source>
        <dbReference type="ARBA" id="ARBA00023237"/>
    </source>
</evidence>
<evidence type="ECO:0000256" key="2">
    <source>
        <dbReference type="ARBA" id="ARBA00022448"/>
    </source>
</evidence>
<dbReference type="GO" id="GO:0044718">
    <property type="term" value="P:siderophore transmembrane transport"/>
    <property type="evidence" value="ECO:0007669"/>
    <property type="project" value="TreeGrafter"/>
</dbReference>
<protein>
    <submittedName>
        <fullName evidence="12">TonB-dependent receptor</fullName>
    </submittedName>
</protein>
<gene>
    <name evidence="12" type="ORF">G3T16_04990</name>
</gene>
<name>A0A6C0TYV6_9GAMM</name>
<keyword evidence="6 8" id="KW-0472">Membrane</keyword>
<dbReference type="CDD" id="cd01347">
    <property type="entry name" value="ligand_gated_channel"/>
    <property type="match status" value="1"/>
</dbReference>
<evidence type="ECO:0000256" key="5">
    <source>
        <dbReference type="ARBA" id="ARBA00023077"/>
    </source>
</evidence>
<evidence type="ECO:0000259" key="11">
    <source>
        <dbReference type="Pfam" id="PF07715"/>
    </source>
</evidence>
<dbReference type="Proteomes" id="UP000477680">
    <property type="component" value="Chromosome"/>
</dbReference>
<keyword evidence="2 8" id="KW-0813">Transport</keyword>
<dbReference type="InterPro" id="IPR012910">
    <property type="entry name" value="Plug_dom"/>
</dbReference>
<keyword evidence="7 8" id="KW-0998">Cell outer membrane</keyword>
<dbReference type="KEGG" id="kim:G3T16_04990"/>
<organism evidence="12 13">
    <name type="scientific">Kineobactrum salinum</name>
    <dbReference type="NCBI Taxonomy" id="2708301"/>
    <lineage>
        <taxon>Bacteria</taxon>
        <taxon>Pseudomonadati</taxon>
        <taxon>Pseudomonadota</taxon>
        <taxon>Gammaproteobacteria</taxon>
        <taxon>Cellvibrionales</taxon>
        <taxon>Halieaceae</taxon>
        <taxon>Kineobactrum</taxon>
    </lineage>
</organism>
<feature type="domain" description="TonB-dependent receptor-like beta-barrel" evidence="10">
    <location>
        <begin position="169"/>
        <end position="588"/>
    </location>
</feature>
<dbReference type="PANTHER" id="PTHR30069:SF37">
    <property type="entry name" value="FERRIC VIBRIOBACTIN RECEPTOR VIUA"/>
    <property type="match status" value="1"/>
</dbReference>
<dbReference type="AlphaFoldDB" id="A0A6C0TYV6"/>
<dbReference type="GO" id="GO:0009279">
    <property type="term" value="C:cell outer membrane"/>
    <property type="evidence" value="ECO:0007669"/>
    <property type="project" value="UniProtKB-SubCell"/>
</dbReference>
<dbReference type="EMBL" id="CP048711">
    <property type="protein sequence ID" value="QIB64838.1"/>
    <property type="molecule type" value="Genomic_DNA"/>
</dbReference>
<dbReference type="SUPFAM" id="SSF56935">
    <property type="entry name" value="Porins"/>
    <property type="match status" value="1"/>
</dbReference>
<evidence type="ECO:0000256" key="3">
    <source>
        <dbReference type="ARBA" id="ARBA00022452"/>
    </source>
</evidence>
<evidence type="ECO:0000256" key="9">
    <source>
        <dbReference type="RuleBase" id="RU003357"/>
    </source>
</evidence>
<comment type="subcellular location">
    <subcellularLocation>
        <location evidence="1 8">Cell outer membrane</location>
        <topology evidence="1 8">Multi-pass membrane protein</topology>
    </subcellularLocation>
</comment>
<dbReference type="Pfam" id="PF00593">
    <property type="entry name" value="TonB_dep_Rec_b-barrel"/>
    <property type="match status" value="1"/>
</dbReference>
<accession>A0A6C0TYV6</accession>
<evidence type="ECO:0000256" key="8">
    <source>
        <dbReference type="PROSITE-ProRule" id="PRU01360"/>
    </source>
</evidence>